<dbReference type="InterPro" id="IPR011011">
    <property type="entry name" value="Znf_FYVE_PHD"/>
</dbReference>
<dbReference type="CDD" id="cd11660">
    <property type="entry name" value="SANT_TRF"/>
    <property type="match status" value="1"/>
</dbReference>
<feature type="region of interest" description="Disordered" evidence="4">
    <location>
        <begin position="75"/>
        <end position="98"/>
    </location>
</feature>
<reference evidence="7" key="1">
    <citation type="journal article" date="2019" name="Curr. Biol.">
        <title>Genome Sequence of Striga asiatica Provides Insight into the Evolution of Plant Parasitism.</title>
        <authorList>
            <person name="Yoshida S."/>
            <person name="Kim S."/>
            <person name="Wafula E.K."/>
            <person name="Tanskanen J."/>
            <person name="Kim Y.M."/>
            <person name="Honaas L."/>
            <person name="Yang Z."/>
            <person name="Spallek T."/>
            <person name="Conn C.E."/>
            <person name="Ichihashi Y."/>
            <person name="Cheong K."/>
            <person name="Cui S."/>
            <person name="Der J.P."/>
            <person name="Gundlach H."/>
            <person name="Jiao Y."/>
            <person name="Hori C."/>
            <person name="Ishida J.K."/>
            <person name="Kasahara H."/>
            <person name="Kiba T."/>
            <person name="Kim M.S."/>
            <person name="Koo N."/>
            <person name="Laohavisit A."/>
            <person name="Lee Y.H."/>
            <person name="Lumba S."/>
            <person name="McCourt P."/>
            <person name="Mortimer J.C."/>
            <person name="Mutuku J.M."/>
            <person name="Nomura T."/>
            <person name="Sasaki-Sekimoto Y."/>
            <person name="Seto Y."/>
            <person name="Wang Y."/>
            <person name="Wakatake T."/>
            <person name="Sakakibara H."/>
            <person name="Demura T."/>
            <person name="Yamaguchi S."/>
            <person name="Yoneyama K."/>
            <person name="Manabe R.I."/>
            <person name="Nelson D.C."/>
            <person name="Schulman A.H."/>
            <person name="Timko M.P."/>
            <person name="dePamphilis C.W."/>
            <person name="Choi D."/>
            <person name="Shirasu K."/>
        </authorList>
    </citation>
    <scope>NUCLEOTIDE SEQUENCE [LARGE SCALE GENOMIC DNA]</scope>
    <source>
        <strain evidence="7">cv. UVA1</strain>
    </source>
</reference>
<feature type="compositionally biased region" description="Polar residues" evidence="4">
    <location>
        <begin position="613"/>
        <end position="622"/>
    </location>
</feature>
<keyword evidence="3" id="KW-0862">Zinc</keyword>
<feature type="region of interest" description="Disordered" evidence="4">
    <location>
        <begin position="527"/>
        <end position="642"/>
    </location>
</feature>
<feature type="compositionally biased region" description="Polar residues" evidence="4">
    <location>
        <begin position="540"/>
        <end position="563"/>
    </location>
</feature>
<evidence type="ECO:0000256" key="3">
    <source>
        <dbReference type="ARBA" id="ARBA00022833"/>
    </source>
</evidence>
<keyword evidence="1" id="KW-0479">Metal-binding</keyword>
<evidence type="ECO:0000313" key="7">
    <source>
        <dbReference type="Proteomes" id="UP000325081"/>
    </source>
</evidence>
<dbReference type="OrthoDB" id="907455at2759"/>
<proteinExistence type="predicted"/>
<sequence>MALASLDTDINHIYLQISPLHLKPPFPEMSKWDLQSFIQYKKSSLTRHALQQVDESLENAVCTGGHSFLASLKERSGLKDKKEPEHGVTGADDGDVSQRDLLDENIAPLNRKRRATSENLTEDVSETHVELVKKNKHDIISHEPNVGEKVISAAVDAQLADKTAEYVKHSEGRRYSLGMESSARDVDMDRPSNEIGCTSPKGLGGSNEVLPCEKQVIRCDTEPNKKTEAKSDHIDDIEGEKGDEEVEEVNLFGDGKNDDHVDITTMEAKEQKSLTTTRCRDQNMAGTSTRDSGEERCSLGKEADVEVLEKSRPMEDVKDMYTSLKGHVTRDGVLPQGIQAQDLVPPYNDNFDGEERQDRDNENPEGDESVLRGLRTTNEDANRLQLSVLGDLPNIGENEDVDMSTDSDGCHDERTNIATQKETFLNSQCTYSQDSLATTDWRGTKFCVKCNLGEQLLVCGSDSCPLVIHQSCLDSDADFDPTEEFYCQFCAYSRAISKYMETKKILFCLGTQNGSGKQSRKLYKANENNLDQDDGRKVVASTNTQSPEEGRQSFKSQKASGEQQRPAVEIDISLRKSTSGQVIEGRGRSEKRADIGSKRGTLHSPETDLPHGNKSSRSSQSTDVEETSEQENENSWASKNFVRVRKQKTKPIMEGMRVHCPHYKLIQWKKILEHGAGVFHQCRSTVDLKNKWRNLCKATPKSSHPAIPQLRRKRIPWTIEEEEKLKEGMRVHCSPHDKLIPWQKILEYGAGVFHQCRSTVDLKDKWRNLCKATQNIPTEVLSCDERHM</sequence>
<name>A0A5A7P9N3_STRAF</name>
<dbReference type="InterPro" id="IPR013083">
    <property type="entry name" value="Znf_RING/FYVE/PHD"/>
</dbReference>
<feature type="compositionally biased region" description="Acidic residues" evidence="4">
    <location>
        <begin position="623"/>
        <end position="632"/>
    </location>
</feature>
<dbReference type="SUPFAM" id="SSF57903">
    <property type="entry name" value="FYVE/PHD zinc finger"/>
    <property type="match status" value="1"/>
</dbReference>
<evidence type="ECO:0000259" key="5">
    <source>
        <dbReference type="PROSITE" id="PS50090"/>
    </source>
</evidence>
<comment type="caution">
    <text evidence="6">The sequence shown here is derived from an EMBL/GenBank/DDBJ whole genome shotgun (WGS) entry which is preliminary data.</text>
</comment>
<dbReference type="InterPro" id="IPR001005">
    <property type="entry name" value="SANT/Myb"/>
</dbReference>
<evidence type="ECO:0000256" key="1">
    <source>
        <dbReference type="ARBA" id="ARBA00022723"/>
    </source>
</evidence>
<dbReference type="Gene3D" id="1.10.246.220">
    <property type="match status" value="2"/>
</dbReference>
<protein>
    <submittedName>
        <fullName evidence="6">PHD finger protein 21A</fullName>
    </submittedName>
</protein>
<keyword evidence="7" id="KW-1185">Reference proteome</keyword>
<evidence type="ECO:0000256" key="4">
    <source>
        <dbReference type="SAM" id="MobiDB-lite"/>
    </source>
</evidence>
<dbReference type="Gene3D" id="3.30.40.10">
    <property type="entry name" value="Zinc/RING finger domain, C3HC4 (zinc finger)"/>
    <property type="match status" value="1"/>
</dbReference>
<organism evidence="6 7">
    <name type="scientific">Striga asiatica</name>
    <name type="common">Asiatic witchweed</name>
    <name type="synonym">Buchnera asiatica</name>
    <dbReference type="NCBI Taxonomy" id="4170"/>
    <lineage>
        <taxon>Eukaryota</taxon>
        <taxon>Viridiplantae</taxon>
        <taxon>Streptophyta</taxon>
        <taxon>Embryophyta</taxon>
        <taxon>Tracheophyta</taxon>
        <taxon>Spermatophyta</taxon>
        <taxon>Magnoliopsida</taxon>
        <taxon>eudicotyledons</taxon>
        <taxon>Gunneridae</taxon>
        <taxon>Pentapetalae</taxon>
        <taxon>asterids</taxon>
        <taxon>lamiids</taxon>
        <taxon>Lamiales</taxon>
        <taxon>Orobanchaceae</taxon>
        <taxon>Buchnereae</taxon>
        <taxon>Striga</taxon>
    </lineage>
</organism>
<dbReference type="SMART" id="SM00249">
    <property type="entry name" value="PHD"/>
    <property type="match status" value="1"/>
</dbReference>
<evidence type="ECO:0000256" key="2">
    <source>
        <dbReference type="ARBA" id="ARBA00022771"/>
    </source>
</evidence>
<feature type="compositionally biased region" description="Basic and acidic residues" evidence="4">
    <location>
        <begin position="75"/>
        <end position="86"/>
    </location>
</feature>
<dbReference type="PANTHER" id="PTHR47863:SF4">
    <property type="entry name" value="RING_FYVE_PHD ZINC FINGER SUPERFAMILY PROTEIN"/>
    <property type="match status" value="1"/>
</dbReference>
<feature type="region of interest" description="Disordered" evidence="4">
    <location>
        <begin position="278"/>
        <end position="301"/>
    </location>
</feature>
<dbReference type="GO" id="GO:0008270">
    <property type="term" value="F:zinc ion binding"/>
    <property type="evidence" value="ECO:0007669"/>
    <property type="project" value="UniProtKB-KW"/>
</dbReference>
<gene>
    <name evidence="6" type="ORF">STAS_05416</name>
</gene>
<dbReference type="InterPro" id="IPR009057">
    <property type="entry name" value="Homeodomain-like_sf"/>
</dbReference>
<accession>A0A5A7P9N3</accession>
<feature type="region of interest" description="Disordered" evidence="4">
    <location>
        <begin position="335"/>
        <end position="376"/>
    </location>
</feature>
<dbReference type="AlphaFoldDB" id="A0A5A7P9N3"/>
<feature type="domain" description="Myb-like" evidence="5">
    <location>
        <begin position="709"/>
        <end position="770"/>
    </location>
</feature>
<feature type="compositionally biased region" description="Basic and acidic residues" evidence="4">
    <location>
        <begin position="291"/>
        <end position="301"/>
    </location>
</feature>
<dbReference type="Proteomes" id="UP000325081">
    <property type="component" value="Unassembled WGS sequence"/>
</dbReference>
<dbReference type="SUPFAM" id="SSF46689">
    <property type="entry name" value="Homeodomain-like"/>
    <property type="match status" value="1"/>
</dbReference>
<feature type="compositionally biased region" description="Basic and acidic residues" evidence="4">
    <location>
        <begin position="585"/>
        <end position="597"/>
    </location>
</feature>
<feature type="compositionally biased region" description="Basic and acidic residues" evidence="4">
    <location>
        <begin position="353"/>
        <end position="362"/>
    </location>
</feature>
<dbReference type="PANTHER" id="PTHR47863">
    <property type="entry name" value="RING/FYVE/PHD ZINC FINGER SUPERFAMILY PROTEIN"/>
    <property type="match status" value="1"/>
</dbReference>
<dbReference type="EMBL" id="BKCP01003891">
    <property type="protein sequence ID" value="GER29555.1"/>
    <property type="molecule type" value="Genomic_DNA"/>
</dbReference>
<evidence type="ECO:0000313" key="6">
    <source>
        <dbReference type="EMBL" id="GER29555.1"/>
    </source>
</evidence>
<keyword evidence="2" id="KW-0863">Zinc-finger</keyword>
<dbReference type="InterPro" id="IPR001965">
    <property type="entry name" value="Znf_PHD"/>
</dbReference>
<dbReference type="PROSITE" id="PS50090">
    <property type="entry name" value="MYB_LIKE"/>
    <property type="match status" value="1"/>
</dbReference>